<evidence type="ECO:0000313" key="1">
    <source>
        <dbReference type="EMBL" id="MBB3048873.1"/>
    </source>
</evidence>
<dbReference type="RefSeq" id="WP_183411664.1">
    <property type="nucleotide sequence ID" value="NZ_JACHWY010000004.1"/>
</dbReference>
<sequence length="263" mass="28868">MSPPARRDAQLTTEEKILVATEKAFALSELDTPSATDIARLAGQANSAVVNYYFKTRDNAVQEARNFRNIAINQFRGRLIARYERIRGLEEAGLFDLLFLLLAPTVAVVKLSLPESYHARFVQRLNSYNLTGYEKAVSEEWAAPAQRVMETLVKALSNELGVDGAMTSMLIAQPAIAPGLAGIEEQAMKVCDYEGHAKALANVDELLVKFVSFVTSGILKKPCLSAIGEAEMLEIMNDELGTAPPDFRFHIKESSGVNLGEFI</sequence>
<proteinExistence type="predicted"/>
<organism evidence="1 2">
    <name type="scientific">Litorivivens lipolytica</name>
    <dbReference type="NCBI Taxonomy" id="1524264"/>
    <lineage>
        <taxon>Bacteria</taxon>
        <taxon>Pseudomonadati</taxon>
        <taxon>Pseudomonadota</taxon>
        <taxon>Gammaproteobacteria</taxon>
        <taxon>Litorivivens</taxon>
    </lineage>
</organism>
<dbReference type="EMBL" id="JACHWY010000004">
    <property type="protein sequence ID" value="MBB3048873.1"/>
    <property type="molecule type" value="Genomic_DNA"/>
</dbReference>
<comment type="caution">
    <text evidence="1">The sequence shown here is derived from an EMBL/GenBank/DDBJ whole genome shotgun (WGS) entry which is preliminary data.</text>
</comment>
<keyword evidence="2" id="KW-1185">Reference proteome</keyword>
<evidence type="ECO:0000313" key="2">
    <source>
        <dbReference type="Proteomes" id="UP000537130"/>
    </source>
</evidence>
<protein>
    <submittedName>
        <fullName evidence="1">AcrR family transcriptional regulator</fullName>
    </submittedName>
</protein>
<dbReference type="Gene3D" id="1.10.357.10">
    <property type="entry name" value="Tetracycline Repressor, domain 2"/>
    <property type="match status" value="1"/>
</dbReference>
<dbReference type="AlphaFoldDB" id="A0A7W4Z738"/>
<gene>
    <name evidence="1" type="ORF">FHR99_003147</name>
</gene>
<reference evidence="1 2" key="1">
    <citation type="submission" date="2020-08" db="EMBL/GenBank/DDBJ databases">
        <title>Genomic Encyclopedia of Type Strains, Phase III (KMG-III): the genomes of soil and plant-associated and newly described type strains.</title>
        <authorList>
            <person name="Whitman W."/>
        </authorList>
    </citation>
    <scope>NUCLEOTIDE SEQUENCE [LARGE SCALE GENOMIC DNA]</scope>
    <source>
        <strain evidence="1 2">CECT 8654</strain>
    </source>
</reference>
<accession>A0A7W4Z738</accession>
<name>A0A7W4Z738_9GAMM</name>
<dbReference type="Proteomes" id="UP000537130">
    <property type="component" value="Unassembled WGS sequence"/>
</dbReference>